<sequence>MEISVSKGQGITQAIASNLGLSKEDCRGIKLSTWKSVMTLVDEANTKRLQNNQSSIFTGGNDVSTIGDRSTWHSNFHVNTGDVMQIEDSIFNKIKALLMPVSADEQKETVQDSETSAPEDADTQEQTESQQPAAVQSEEQAEGVEETVVPAPQEEASAAEQTEDVKTAELQPESEDYKLGEKLDTMFKAMGEFDENGKVKDISVDITDNGWRQLAGKKDKTDADKKQLDTDYKESVKRLGLAYHTFIDKKYGDNNGLISKDEYTAYENAGVPEELKSDEEAMAQVKEITETGFNRLDLNKDGQIDYEELSAYIHAMDFGTEDGKSNGLNGKISAYDFMVNSLSLAKPEKSKLDEKLAYAYKALFGKNVA</sequence>
<dbReference type="AlphaFoldDB" id="A0A9D9GYM7"/>
<reference evidence="3" key="2">
    <citation type="journal article" date="2021" name="PeerJ">
        <title>Extensive microbial diversity within the chicken gut microbiome revealed by metagenomics and culture.</title>
        <authorList>
            <person name="Gilroy R."/>
            <person name="Ravi A."/>
            <person name="Getino M."/>
            <person name="Pursley I."/>
            <person name="Horton D.L."/>
            <person name="Alikhan N.F."/>
            <person name="Baker D."/>
            <person name="Gharbi K."/>
            <person name="Hall N."/>
            <person name="Watson M."/>
            <person name="Adriaenssens E.M."/>
            <person name="Foster-Nyarko E."/>
            <person name="Jarju S."/>
            <person name="Secka A."/>
            <person name="Antonio M."/>
            <person name="Oren A."/>
            <person name="Chaudhuri R.R."/>
            <person name="La Ragione R."/>
            <person name="Hildebrand F."/>
            <person name="Pallen M.J."/>
        </authorList>
    </citation>
    <scope>NUCLEOTIDE SEQUENCE</scope>
    <source>
        <strain evidence="3">10192</strain>
    </source>
</reference>
<dbReference type="InterPro" id="IPR011992">
    <property type="entry name" value="EF-hand-dom_pair"/>
</dbReference>
<dbReference type="Proteomes" id="UP000823632">
    <property type="component" value="Unassembled WGS sequence"/>
</dbReference>
<dbReference type="EMBL" id="JADIND010000016">
    <property type="protein sequence ID" value="MBO8429906.1"/>
    <property type="molecule type" value="Genomic_DNA"/>
</dbReference>
<dbReference type="PROSITE" id="PS00018">
    <property type="entry name" value="EF_HAND_1"/>
    <property type="match status" value="1"/>
</dbReference>
<feature type="compositionally biased region" description="Polar residues" evidence="1">
    <location>
        <begin position="126"/>
        <end position="138"/>
    </location>
</feature>
<dbReference type="InterPro" id="IPR018247">
    <property type="entry name" value="EF_Hand_1_Ca_BS"/>
</dbReference>
<name>A0A9D9GYM7_9BACT</name>
<evidence type="ECO:0000256" key="1">
    <source>
        <dbReference type="SAM" id="MobiDB-lite"/>
    </source>
</evidence>
<comment type="caution">
    <text evidence="3">The sequence shown here is derived from an EMBL/GenBank/DDBJ whole genome shotgun (WGS) entry which is preliminary data.</text>
</comment>
<dbReference type="Gene3D" id="1.10.238.10">
    <property type="entry name" value="EF-hand"/>
    <property type="match status" value="1"/>
</dbReference>
<gene>
    <name evidence="3" type="ORF">IAC76_00825</name>
</gene>
<evidence type="ECO:0000313" key="4">
    <source>
        <dbReference type="Proteomes" id="UP000823632"/>
    </source>
</evidence>
<dbReference type="InterPro" id="IPR002048">
    <property type="entry name" value="EF_hand_dom"/>
</dbReference>
<dbReference type="PROSITE" id="PS50222">
    <property type="entry name" value="EF_HAND_2"/>
    <property type="match status" value="1"/>
</dbReference>
<evidence type="ECO:0000313" key="3">
    <source>
        <dbReference type="EMBL" id="MBO8429906.1"/>
    </source>
</evidence>
<feature type="region of interest" description="Disordered" evidence="1">
    <location>
        <begin position="105"/>
        <end position="178"/>
    </location>
</feature>
<protein>
    <recommendedName>
        <fullName evidence="2">EF-hand domain-containing protein</fullName>
    </recommendedName>
</protein>
<dbReference type="GO" id="GO:0005509">
    <property type="term" value="F:calcium ion binding"/>
    <property type="evidence" value="ECO:0007669"/>
    <property type="project" value="InterPro"/>
</dbReference>
<feature type="compositionally biased region" description="Low complexity" evidence="1">
    <location>
        <begin position="150"/>
        <end position="160"/>
    </location>
</feature>
<accession>A0A9D9GYM7</accession>
<evidence type="ECO:0000259" key="2">
    <source>
        <dbReference type="PROSITE" id="PS50222"/>
    </source>
</evidence>
<dbReference type="SUPFAM" id="SSF47473">
    <property type="entry name" value="EF-hand"/>
    <property type="match status" value="1"/>
</dbReference>
<proteinExistence type="predicted"/>
<organism evidence="3 4">
    <name type="scientific">Candidatus Scatousia excrementipullorum</name>
    <dbReference type="NCBI Taxonomy" id="2840936"/>
    <lineage>
        <taxon>Bacteria</taxon>
        <taxon>Candidatus Scatousia</taxon>
    </lineage>
</organism>
<reference evidence="3" key="1">
    <citation type="submission" date="2020-10" db="EMBL/GenBank/DDBJ databases">
        <authorList>
            <person name="Gilroy R."/>
        </authorList>
    </citation>
    <scope>NUCLEOTIDE SEQUENCE</scope>
    <source>
        <strain evidence="3">10192</strain>
    </source>
</reference>
<dbReference type="Pfam" id="PF13202">
    <property type="entry name" value="EF-hand_5"/>
    <property type="match status" value="1"/>
</dbReference>
<feature type="domain" description="EF-hand" evidence="2">
    <location>
        <begin position="284"/>
        <end position="319"/>
    </location>
</feature>